<gene>
    <name evidence="2" type="ORF">CPSG_06921</name>
</gene>
<proteinExistence type="predicted"/>
<protein>
    <submittedName>
        <fullName evidence="2">Uncharacterized protein</fullName>
    </submittedName>
</protein>
<evidence type="ECO:0000256" key="1">
    <source>
        <dbReference type="SAM" id="MobiDB-lite"/>
    </source>
</evidence>
<dbReference type="Proteomes" id="UP000002497">
    <property type="component" value="Unassembled WGS sequence"/>
</dbReference>
<dbReference type="OrthoDB" id="3531694at2759"/>
<dbReference type="HOGENOM" id="CLU_1034412_0_0_1"/>
<organism evidence="3">
    <name type="scientific">Coccidioides posadasii (strain RMSCC 757 / Silveira)</name>
    <name type="common">Valley fever fungus</name>
    <dbReference type="NCBI Taxonomy" id="443226"/>
    <lineage>
        <taxon>Eukaryota</taxon>
        <taxon>Fungi</taxon>
        <taxon>Dikarya</taxon>
        <taxon>Ascomycota</taxon>
        <taxon>Pezizomycotina</taxon>
        <taxon>Eurotiomycetes</taxon>
        <taxon>Eurotiomycetidae</taxon>
        <taxon>Onygenales</taxon>
        <taxon>Onygenaceae</taxon>
        <taxon>Coccidioides</taxon>
    </lineage>
</organism>
<accession>E9DAR9</accession>
<dbReference type="AlphaFoldDB" id="E9DAR9"/>
<evidence type="ECO:0000313" key="2">
    <source>
        <dbReference type="EMBL" id="EFW16405.1"/>
    </source>
</evidence>
<name>E9DAR9_COCPS</name>
<dbReference type="VEuPathDB" id="FungiDB:D8B26_005744"/>
<keyword evidence="3" id="KW-1185">Reference proteome</keyword>
<reference evidence="3" key="1">
    <citation type="journal article" date="2010" name="Genome Res.">
        <title>Population genomic sequencing of Coccidioides fungi reveals recent hybridization and transposon control.</title>
        <authorList>
            <person name="Neafsey D.E."/>
            <person name="Barker B.M."/>
            <person name="Sharpton T.J."/>
            <person name="Stajich J.E."/>
            <person name="Park D.J."/>
            <person name="Whiston E."/>
            <person name="Hung C.-Y."/>
            <person name="McMahan C."/>
            <person name="White J."/>
            <person name="Sykes S."/>
            <person name="Heiman D."/>
            <person name="Young S."/>
            <person name="Zeng Q."/>
            <person name="Abouelleil A."/>
            <person name="Aftuck L."/>
            <person name="Bessette D."/>
            <person name="Brown A."/>
            <person name="FitzGerald M."/>
            <person name="Lui A."/>
            <person name="Macdonald J.P."/>
            <person name="Priest M."/>
            <person name="Orbach M.J."/>
            <person name="Galgiani J.N."/>
            <person name="Kirkland T.N."/>
            <person name="Cole G.T."/>
            <person name="Birren B.W."/>
            <person name="Henn M.R."/>
            <person name="Taylor J.W."/>
            <person name="Rounsley S.D."/>
        </authorList>
    </citation>
    <scope>NUCLEOTIDE SEQUENCE [LARGE SCALE GENOMIC DNA]</scope>
    <source>
        <strain evidence="3">RMSCC 757 / Silveira</strain>
    </source>
</reference>
<dbReference type="VEuPathDB" id="FungiDB:CPSG_06921"/>
<sequence length="269" mass="30007">MVASLTEIRLQRRRLPSETTPFLAFSIGHHGIGMPNYERLCHSHLLQTGLRHACPERMERGTCRCEWSRRVRMVGFGHKSQSMTCLIPQLDFVDTPNLPDLFRTCHPSPDPLPRMNALGARAFSTSAYRSITFRGSGFEAMLHQNGPDGGHWQSMVKRITDDIEKADPRIKVADIQGGRAHKSSNDPKDPFPVITVGLLTTENSKDRIGSIHVHFDGTFKFFPSRKGDLGKYLEQIRKAGIPGFIDTIPEETEGETANSATGQGKELAQ</sequence>
<dbReference type="eggNOG" id="ENOG502RNHC">
    <property type="taxonomic scope" value="Eukaryota"/>
</dbReference>
<evidence type="ECO:0000313" key="3">
    <source>
        <dbReference type="Proteomes" id="UP000002497"/>
    </source>
</evidence>
<dbReference type="EMBL" id="GL636497">
    <property type="protein sequence ID" value="EFW16405.1"/>
    <property type="molecule type" value="Genomic_DNA"/>
</dbReference>
<feature type="region of interest" description="Disordered" evidence="1">
    <location>
        <begin position="248"/>
        <end position="269"/>
    </location>
</feature>
<reference evidence="3" key="2">
    <citation type="submission" date="2010-03" db="EMBL/GenBank/DDBJ databases">
        <title>The genome sequence of Coccidioides posadasii strain Silveira.</title>
        <authorList>
            <consortium name="The Broad Institute Genome Sequencing Center for Infectious Disease"/>
            <person name="Neafsey D."/>
            <person name="Orbach M."/>
            <person name="Henn M.R."/>
            <person name="Cole G.T."/>
            <person name="Galgiani J."/>
            <person name="Gardner M.J."/>
            <person name="Kirkland T.N."/>
            <person name="Taylor J.W."/>
            <person name="Young S.K."/>
            <person name="Zeng Q."/>
            <person name="Koehrsen M."/>
            <person name="Alvarado L."/>
            <person name="Berlin A."/>
            <person name="Borenstein D."/>
            <person name="Chapman S.B."/>
            <person name="Chen Z."/>
            <person name="Engels R."/>
            <person name="Freedman E."/>
            <person name="Gellesch M."/>
            <person name="Goldberg J."/>
            <person name="Griggs A."/>
            <person name="Gujja S."/>
            <person name="Heilman E."/>
            <person name="Heiman D."/>
            <person name="Howarth C."/>
            <person name="Jen D."/>
            <person name="Larson L."/>
            <person name="Mehta T."/>
            <person name="Neiman D."/>
            <person name="Park D."/>
            <person name="Pearson M."/>
            <person name="Richards J."/>
            <person name="Roberts A."/>
            <person name="Saif S."/>
            <person name="Shea T."/>
            <person name="Shenoy N."/>
            <person name="Sisk P."/>
            <person name="Stolte C."/>
            <person name="Sykes S."/>
            <person name="Walk T."/>
            <person name="White J."/>
            <person name="Yandava C."/>
            <person name="Haas B."/>
            <person name="Nusbaum C."/>
            <person name="Birren B."/>
        </authorList>
    </citation>
    <scope>NUCLEOTIDE SEQUENCE [LARGE SCALE GENOMIC DNA]</scope>
    <source>
        <strain evidence="3">RMSCC 757 / Silveira</strain>
    </source>
</reference>